<dbReference type="GO" id="GO:0016616">
    <property type="term" value="F:oxidoreductase activity, acting on the CH-OH group of donors, NAD or NADP as acceptor"/>
    <property type="evidence" value="ECO:0007669"/>
    <property type="project" value="InterPro"/>
</dbReference>
<dbReference type="Proteomes" id="UP000011200">
    <property type="component" value="Chromosome"/>
</dbReference>
<feature type="binding site" evidence="7">
    <location>
        <position position="173"/>
    </location>
    <ligand>
        <name>a divalent metal cation</name>
        <dbReference type="ChEBI" id="CHEBI:60240"/>
    </ligand>
</feature>
<dbReference type="InterPro" id="IPR015884">
    <property type="entry name" value="Malic_enzyme_CS"/>
</dbReference>
<dbReference type="Gene3D" id="3.40.50.720">
    <property type="entry name" value="NAD(P)-binding Rossmann-like Domain"/>
    <property type="match status" value="1"/>
</dbReference>
<dbReference type="SUPFAM" id="SSF51735">
    <property type="entry name" value="NAD(P)-binding Rossmann-fold domains"/>
    <property type="match status" value="1"/>
</dbReference>
<dbReference type="InterPro" id="IPR046346">
    <property type="entry name" value="Aminoacid_DH-like_N_sf"/>
</dbReference>
<reference evidence="11" key="2">
    <citation type="submission" date="2018-03" db="EMBL/GenBank/DDBJ databases">
        <authorList>
            <person name="Derbyshire K."/>
            <person name="Gray T.A."/>
            <person name="Champion M."/>
        </authorList>
    </citation>
    <scope>NUCLEOTIDE SEQUENCE [LARGE SCALE GENOMIC DNA]</scope>
    <source>
        <strain evidence="11">MKD8</strain>
    </source>
</reference>
<feature type="active site" description="Proton donor" evidence="5">
    <location>
        <position position="50"/>
    </location>
</feature>
<evidence type="ECO:0000256" key="3">
    <source>
        <dbReference type="ARBA" id="ARBA00022723"/>
    </source>
</evidence>
<feature type="binding site" evidence="7">
    <location>
        <position position="147"/>
    </location>
    <ligand>
        <name>a divalent metal cation</name>
        <dbReference type="ChEBI" id="CHEBI:60240"/>
    </ligand>
</feature>
<dbReference type="SMART" id="SM01274">
    <property type="entry name" value="malic"/>
    <property type="match status" value="1"/>
</dbReference>
<dbReference type="Pfam" id="PF03949">
    <property type="entry name" value="Malic_M"/>
    <property type="match status" value="1"/>
</dbReference>
<accession>A0A2U9PVY1</accession>
<keyword evidence="4" id="KW-0560">Oxidoreductase</keyword>
<dbReference type="InterPro" id="IPR045213">
    <property type="entry name" value="Malic_NAD-bd_bact_type"/>
</dbReference>
<evidence type="ECO:0000313" key="10">
    <source>
        <dbReference type="EMBL" id="AWT55908.1"/>
    </source>
</evidence>
<dbReference type="CDD" id="cd05311">
    <property type="entry name" value="NAD_bind_2_malic_enz"/>
    <property type="match status" value="1"/>
</dbReference>
<comment type="cofactor">
    <cofactor evidence="1">
        <name>Mn(2+)</name>
        <dbReference type="ChEBI" id="CHEBI:29035"/>
    </cofactor>
</comment>
<evidence type="ECO:0000259" key="9">
    <source>
        <dbReference type="SMART" id="SM01274"/>
    </source>
</evidence>
<dbReference type="GO" id="GO:0051287">
    <property type="term" value="F:NAD binding"/>
    <property type="evidence" value="ECO:0007669"/>
    <property type="project" value="InterPro"/>
</dbReference>
<proteinExistence type="inferred from homology"/>
<reference evidence="10 11" key="1">
    <citation type="journal article" date="2013" name="Genome Announc.">
        <title>Draft genome sequence of MKD8, a conjugal recipient Mycobacterium smegmatis strain.</title>
        <authorList>
            <person name="Gray T.A."/>
            <person name="Palumbo M.J."/>
            <person name="Derbyshire K.M."/>
        </authorList>
    </citation>
    <scope>NUCLEOTIDE SEQUENCE [LARGE SCALE GENOMIC DNA]</scope>
    <source>
        <strain evidence="10 11">MKD8</strain>
    </source>
</reference>
<feature type="domain" description="Malic enzyme N-terminal" evidence="9">
    <location>
        <begin position="29"/>
        <end position="162"/>
    </location>
</feature>
<keyword evidence="3 7" id="KW-0479">Metal-binding</keyword>
<feature type="binding site" evidence="6">
    <location>
        <position position="327"/>
    </location>
    <ligand>
        <name>(S)-malate</name>
        <dbReference type="ChEBI" id="CHEBI:15589"/>
    </ligand>
</feature>
<dbReference type="Gene3D" id="3.40.50.10380">
    <property type="entry name" value="Malic enzyme, N-terminal domain"/>
    <property type="match status" value="1"/>
</dbReference>
<dbReference type="PANTHER" id="PTHR43237">
    <property type="entry name" value="NADP-DEPENDENT MALIC ENZYME"/>
    <property type="match status" value="1"/>
</dbReference>
<evidence type="ECO:0000256" key="2">
    <source>
        <dbReference type="ARBA" id="ARBA00008785"/>
    </source>
</evidence>
<dbReference type="InterPro" id="IPR012301">
    <property type="entry name" value="Malic_N_dom"/>
</dbReference>
<dbReference type="SMART" id="SM00919">
    <property type="entry name" value="Malic_M"/>
    <property type="match status" value="1"/>
</dbReference>
<dbReference type="InterPro" id="IPR051674">
    <property type="entry name" value="Malate_Decarboxylase"/>
</dbReference>
<dbReference type="GO" id="GO:0046872">
    <property type="term" value="F:metal ion binding"/>
    <property type="evidence" value="ECO:0007669"/>
    <property type="project" value="UniProtKB-KW"/>
</dbReference>
<evidence type="ECO:0000256" key="1">
    <source>
        <dbReference type="ARBA" id="ARBA00001936"/>
    </source>
</evidence>
<dbReference type="InterPro" id="IPR012302">
    <property type="entry name" value="Malic_NAD-bd"/>
</dbReference>
<dbReference type="PROSITE" id="PS00331">
    <property type="entry name" value="MALIC_ENZYMES"/>
    <property type="match status" value="1"/>
</dbReference>
<dbReference type="Pfam" id="PF00390">
    <property type="entry name" value="malic"/>
    <property type="match status" value="1"/>
</dbReference>
<feature type="domain" description="Malic enzyme NAD-binding" evidence="8">
    <location>
        <begin position="174"/>
        <end position="394"/>
    </location>
</feature>
<feature type="binding site" evidence="6">
    <location>
        <position position="298"/>
    </location>
    <ligand>
        <name>(S)-malate</name>
        <dbReference type="ChEBI" id="CHEBI:15589"/>
    </ligand>
</feature>
<dbReference type="EMBL" id="CP027541">
    <property type="protein sequence ID" value="AWT55908.1"/>
    <property type="molecule type" value="Genomic_DNA"/>
</dbReference>
<name>A0A2U9PVY1_MYCSE</name>
<protein>
    <submittedName>
        <fullName evidence="10">NAD-dependent malic enzyme</fullName>
    </submittedName>
</protein>
<comment type="similarity">
    <text evidence="2">Belongs to the malic enzymes family.</text>
</comment>
<dbReference type="GO" id="GO:0004470">
    <property type="term" value="F:malic enzyme activity"/>
    <property type="evidence" value="ECO:0007669"/>
    <property type="project" value="InterPro"/>
</dbReference>
<feature type="active site" description="Proton acceptor" evidence="5">
    <location>
        <position position="105"/>
    </location>
</feature>
<dbReference type="InterPro" id="IPR037062">
    <property type="entry name" value="Malic_N_dom_sf"/>
</dbReference>
<dbReference type="InterPro" id="IPR036291">
    <property type="entry name" value="NAD(P)-bd_dom_sf"/>
</dbReference>
<evidence type="ECO:0000313" key="11">
    <source>
        <dbReference type="Proteomes" id="UP000011200"/>
    </source>
</evidence>
<evidence type="ECO:0000256" key="6">
    <source>
        <dbReference type="PIRSR" id="PIRSR000106-2"/>
    </source>
</evidence>
<evidence type="ECO:0000256" key="5">
    <source>
        <dbReference type="PIRSR" id="PIRSR000106-1"/>
    </source>
</evidence>
<evidence type="ECO:0000256" key="4">
    <source>
        <dbReference type="ARBA" id="ARBA00023002"/>
    </source>
</evidence>
<organism evidence="10 11">
    <name type="scientific">Mycolicibacterium smegmatis (strain MKD8)</name>
    <name type="common">Mycobacterium smegmatis</name>
    <dbReference type="NCBI Taxonomy" id="1214915"/>
    <lineage>
        <taxon>Bacteria</taxon>
        <taxon>Bacillati</taxon>
        <taxon>Actinomycetota</taxon>
        <taxon>Actinomycetes</taxon>
        <taxon>Mycobacteriales</taxon>
        <taxon>Mycobacteriaceae</taxon>
        <taxon>Mycolicibacterium</taxon>
    </lineage>
</organism>
<dbReference type="PIRSF" id="PIRSF000106">
    <property type="entry name" value="ME"/>
    <property type="match status" value="1"/>
</dbReference>
<dbReference type="PANTHER" id="PTHR43237:SF4">
    <property type="entry name" value="NADP-DEPENDENT MALIC ENZYME"/>
    <property type="match status" value="1"/>
</dbReference>
<sequence>MKYPDAVSELVRTPQVVIEDSEIFAAHEGGKLSVELKSPLDTQRALSIAYTPGVAQVSRAIAADATLAKRYTWANRLVAVVSDGSAVLGLGDIGAAASLPVMEGKAALFKTFGGLDSIPLVLDTNDPDEIVETLVRLRPTFGAVNLEDISAPRCFEIERRVIEALDCPVMHDDQHGTAIVVLAALLGAVKVLDRDLASLKVVVSGAGAAGVACTNILRNSGISDIVVLDSKGIVSSGRTDLNSFKAELAQRTNPRGLTGGLAEALAGADVFLGVSAGLVPEELIATMAPKGIVFALSNPDPEIHPDAARKYAAVVATGRSDFPNQINNVLAFPGVFRGALDAGARRITEEMKVAAAHAIFSVVGDDLGVDHIVPSALDPRVGPAVAAAVAEASGV</sequence>
<feature type="binding site" evidence="7">
    <location>
        <position position="148"/>
    </location>
    <ligand>
        <name>a divalent metal cation</name>
        <dbReference type="ChEBI" id="CHEBI:60240"/>
    </ligand>
</feature>
<dbReference type="SUPFAM" id="SSF53223">
    <property type="entry name" value="Aminoacid dehydrogenase-like, N-terminal domain"/>
    <property type="match status" value="1"/>
</dbReference>
<dbReference type="InterPro" id="IPR001891">
    <property type="entry name" value="Malic_OxRdtase"/>
</dbReference>
<dbReference type="AlphaFoldDB" id="A0A2U9PVY1"/>
<gene>
    <name evidence="10" type="ORF">D806_049580</name>
</gene>
<comment type="cofactor">
    <cofactor evidence="7">
        <name>Mg(2+)</name>
        <dbReference type="ChEBI" id="CHEBI:18420"/>
    </cofactor>
    <cofactor evidence="7">
        <name>Mn(2+)</name>
        <dbReference type="ChEBI" id="CHEBI:29035"/>
    </cofactor>
    <text evidence="7">Divalent metal cations. Prefers magnesium or manganese.</text>
</comment>
<evidence type="ECO:0000256" key="7">
    <source>
        <dbReference type="PIRSR" id="PIRSR000106-3"/>
    </source>
</evidence>
<evidence type="ECO:0000259" key="8">
    <source>
        <dbReference type="SMART" id="SM00919"/>
    </source>
</evidence>